<dbReference type="RefSeq" id="WP_221664737.1">
    <property type="nucleotide sequence ID" value="NZ_JBDJHV010000017.1"/>
</dbReference>
<reference evidence="1 2" key="1">
    <citation type="submission" date="2024-05" db="EMBL/GenBank/DDBJ databases">
        <authorList>
            <person name="De Oliveira J.P."/>
            <person name="Noriler S.A."/>
            <person name="De Oliveira A.G."/>
            <person name="Sipoli D.S."/>
        </authorList>
    </citation>
    <scope>NUCLEOTIDE SEQUENCE [LARGE SCALE GENOMIC DNA]</scope>
    <source>
        <strain evidence="1 2">LABIM186</strain>
    </source>
</reference>
<name>A0ABV0H771_9NEIS</name>
<keyword evidence="2" id="KW-1185">Reference proteome</keyword>
<proteinExistence type="predicted"/>
<dbReference type="Proteomes" id="UP001438292">
    <property type="component" value="Unassembled WGS sequence"/>
</dbReference>
<gene>
    <name evidence="1" type="ORF">ABH309_13770</name>
</gene>
<accession>A0ABV0H771</accession>
<dbReference type="EMBL" id="JBDQQU010000013">
    <property type="protein sequence ID" value="MEO3955521.1"/>
    <property type="molecule type" value="Genomic_DNA"/>
</dbReference>
<evidence type="ECO:0000313" key="2">
    <source>
        <dbReference type="Proteomes" id="UP001438292"/>
    </source>
</evidence>
<sequence>MEWNNKISYLKHLSMQENIKTAHPYLRVFPEPEQVFADPVARHAKHLLPCVSIELSAVNPSWEGWIHMVLPAEPLGGYVGDYGADYHNEYLAPNWLAFRLTESGHYQLLGDFRFFELENIAEDGADGIRTEVAKHCETQHRVFKETRDIYRRTGLLHSALSRDEARDVASEEPANILTRLGGGAFNGNWCDSEGVGVDESDPDSAVPIGPNGERFEFIASLEGHDYLASGATTLLFYHPETRVALLTFDWS</sequence>
<evidence type="ECO:0000313" key="1">
    <source>
        <dbReference type="EMBL" id="MEO3955521.1"/>
    </source>
</evidence>
<comment type="caution">
    <text evidence="1">The sequence shown here is derived from an EMBL/GenBank/DDBJ whole genome shotgun (WGS) entry which is preliminary data.</text>
</comment>
<protein>
    <recommendedName>
        <fullName evidence="3">DUF1963 domain-containing protein</fullName>
    </recommendedName>
</protein>
<organism evidence="1 2">
    <name type="scientific">Chromobacterium piscinae</name>
    <dbReference type="NCBI Taxonomy" id="686831"/>
    <lineage>
        <taxon>Bacteria</taxon>
        <taxon>Pseudomonadati</taxon>
        <taxon>Pseudomonadota</taxon>
        <taxon>Betaproteobacteria</taxon>
        <taxon>Neisseriales</taxon>
        <taxon>Chromobacteriaceae</taxon>
        <taxon>Chromobacterium</taxon>
    </lineage>
</organism>
<evidence type="ECO:0008006" key="3">
    <source>
        <dbReference type="Google" id="ProtNLM"/>
    </source>
</evidence>